<keyword evidence="6" id="KW-0812">Transmembrane</keyword>
<dbReference type="InterPro" id="IPR009056">
    <property type="entry name" value="Cyt_c-like_dom"/>
</dbReference>
<feature type="domain" description="Cytochrome c" evidence="7">
    <location>
        <begin position="81"/>
        <end position="181"/>
    </location>
</feature>
<feature type="compositionally biased region" description="Basic and acidic residues" evidence="5">
    <location>
        <begin position="298"/>
        <end position="315"/>
    </location>
</feature>
<keyword evidence="1 4" id="KW-0349">Heme</keyword>
<dbReference type="Pfam" id="PF00034">
    <property type="entry name" value="Cytochrom_C"/>
    <property type="match status" value="1"/>
</dbReference>
<evidence type="ECO:0000256" key="5">
    <source>
        <dbReference type="SAM" id="MobiDB-lite"/>
    </source>
</evidence>
<evidence type="ECO:0000259" key="7">
    <source>
        <dbReference type="PROSITE" id="PS51007"/>
    </source>
</evidence>
<gene>
    <name evidence="8" type="ORF">NCTC11429_00748</name>
</gene>
<dbReference type="GO" id="GO:0020037">
    <property type="term" value="F:heme binding"/>
    <property type="evidence" value="ECO:0007669"/>
    <property type="project" value="InterPro"/>
</dbReference>
<dbReference type="Gene3D" id="1.10.760.10">
    <property type="entry name" value="Cytochrome c-like domain"/>
    <property type="match status" value="2"/>
</dbReference>
<keyword evidence="3 4" id="KW-0408">Iron</keyword>
<keyword evidence="6" id="KW-0472">Membrane</keyword>
<dbReference type="InterPro" id="IPR036909">
    <property type="entry name" value="Cyt_c-like_dom_sf"/>
</dbReference>
<keyword evidence="2 4" id="KW-0479">Metal-binding</keyword>
<dbReference type="GO" id="GO:0046872">
    <property type="term" value="F:metal ion binding"/>
    <property type="evidence" value="ECO:0007669"/>
    <property type="project" value="UniProtKB-KW"/>
</dbReference>
<feature type="domain" description="Cytochrome c" evidence="7">
    <location>
        <begin position="205"/>
        <end position="295"/>
    </location>
</feature>
<name>A0A4V6KNY2_9SPHI</name>
<dbReference type="EMBL" id="LR590484">
    <property type="protein sequence ID" value="VTR30968.1"/>
    <property type="molecule type" value="Genomic_DNA"/>
</dbReference>
<evidence type="ECO:0000256" key="3">
    <source>
        <dbReference type="ARBA" id="ARBA00023004"/>
    </source>
</evidence>
<accession>A0A4V6KNY2</accession>
<evidence type="ECO:0000256" key="4">
    <source>
        <dbReference type="PROSITE-ProRule" id="PRU00433"/>
    </source>
</evidence>
<dbReference type="PANTHER" id="PTHR35008:SF9">
    <property type="entry name" value="CYTOCHROME C DOMAIN-CONTAINING PROTEIN"/>
    <property type="match status" value="1"/>
</dbReference>
<dbReference type="Pfam" id="PF21342">
    <property type="entry name" value="SoxA-TsdA_cyt-c"/>
    <property type="match status" value="1"/>
</dbReference>
<organism evidence="8 9">
    <name type="scientific">Sphingobacterium thalpophilum</name>
    <dbReference type="NCBI Taxonomy" id="259"/>
    <lineage>
        <taxon>Bacteria</taxon>
        <taxon>Pseudomonadati</taxon>
        <taxon>Bacteroidota</taxon>
        <taxon>Sphingobacteriia</taxon>
        <taxon>Sphingobacteriales</taxon>
        <taxon>Sphingobacteriaceae</taxon>
        <taxon>Sphingobacterium</taxon>
    </lineage>
</organism>
<dbReference type="PROSITE" id="PS51007">
    <property type="entry name" value="CYTC"/>
    <property type="match status" value="2"/>
</dbReference>
<dbReference type="GO" id="GO:0009055">
    <property type="term" value="F:electron transfer activity"/>
    <property type="evidence" value="ECO:0007669"/>
    <property type="project" value="InterPro"/>
</dbReference>
<dbReference type="STRING" id="1123265.GCA_000686625_03002"/>
<dbReference type="PANTHER" id="PTHR35008">
    <property type="entry name" value="BLL4482 PROTEIN-RELATED"/>
    <property type="match status" value="1"/>
</dbReference>
<evidence type="ECO:0000313" key="9">
    <source>
        <dbReference type="Proteomes" id="UP000308196"/>
    </source>
</evidence>
<evidence type="ECO:0000313" key="8">
    <source>
        <dbReference type="EMBL" id="VTR30968.1"/>
    </source>
</evidence>
<reference evidence="8 9" key="1">
    <citation type="submission" date="2019-05" db="EMBL/GenBank/DDBJ databases">
        <authorList>
            <consortium name="Pathogen Informatics"/>
        </authorList>
    </citation>
    <scope>NUCLEOTIDE SEQUENCE [LARGE SCALE GENOMIC DNA]</scope>
    <source>
        <strain evidence="8 9">NCTC11429</strain>
    </source>
</reference>
<dbReference type="KEGG" id="stha:NCTC11429_00748"/>
<dbReference type="InterPro" id="IPR051459">
    <property type="entry name" value="Cytochrome_c-type_DH"/>
</dbReference>
<feature type="region of interest" description="Disordered" evidence="5">
    <location>
        <begin position="298"/>
        <end position="337"/>
    </location>
</feature>
<evidence type="ECO:0000256" key="6">
    <source>
        <dbReference type="SAM" id="Phobius"/>
    </source>
</evidence>
<evidence type="ECO:0000256" key="1">
    <source>
        <dbReference type="ARBA" id="ARBA00022617"/>
    </source>
</evidence>
<feature type="transmembrane region" description="Helical" evidence="6">
    <location>
        <begin position="20"/>
        <end position="41"/>
    </location>
</feature>
<dbReference type="AlphaFoldDB" id="A0A4V6KNY2"/>
<proteinExistence type="predicted"/>
<evidence type="ECO:0000256" key="2">
    <source>
        <dbReference type="ARBA" id="ARBA00022723"/>
    </source>
</evidence>
<dbReference type="SUPFAM" id="SSF46626">
    <property type="entry name" value="Cytochrome c"/>
    <property type="match status" value="2"/>
</dbReference>
<protein>
    <submittedName>
        <fullName evidence="8">Cytochrome c</fullName>
    </submittedName>
</protein>
<sequence length="337" mass="37540">MPVDLYKRTDEMEYKKLTNYLKALSWIIVALCITCTTLCIFPLKHDTSSRKIDSPAVSNDSLITHVSQFKEITFKDNPEGEMAKYGEKLIKNTYDYFYDGQVKIGNKLACASCHLNGGTKAFAAPYVGLTNVFPTYIGRENKVESLEERINGCFERSMNGRAIPENSREMRAIVTYIKNISANTLNKGRLPGQGFVQLDIPDRAADLKHGKLVFEGKCISCHGKDGQGVPQAGGKGYVYPPLWGKDSYNDGAGMARLLTAARFIKANMPLGATYDAPQLSDAEAYDVAAYINSFDRPKKTNKELDYPDLGKKPKDSPYPPYADNISLEQHKHGPYNF</sequence>
<dbReference type="Proteomes" id="UP000308196">
    <property type="component" value="Chromosome"/>
</dbReference>
<keyword evidence="6" id="KW-1133">Transmembrane helix</keyword>